<dbReference type="RefSeq" id="WP_139189501.1">
    <property type="nucleotide sequence ID" value="NZ_FNBW01000045.1"/>
</dbReference>
<proteinExistence type="predicted"/>
<accession>A0A8G2BPT6</accession>
<name>A0A8G2BPT6_9PROT</name>
<dbReference type="EMBL" id="FNBW01000045">
    <property type="protein sequence ID" value="SDG62687.1"/>
    <property type="molecule type" value="Genomic_DNA"/>
</dbReference>
<protein>
    <submittedName>
        <fullName evidence="1">Uncharacterized protein</fullName>
    </submittedName>
</protein>
<organism evidence="1 2">
    <name type="scientific">Thalassobaculum litoreum DSM 18839</name>
    <dbReference type="NCBI Taxonomy" id="1123362"/>
    <lineage>
        <taxon>Bacteria</taxon>
        <taxon>Pseudomonadati</taxon>
        <taxon>Pseudomonadota</taxon>
        <taxon>Alphaproteobacteria</taxon>
        <taxon>Rhodospirillales</taxon>
        <taxon>Thalassobaculaceae</taxon>
        <taxon>Thalassobaculum</taxon>
    </lineage>
</organism>
<reference evidence="1 2" key="1">
    <citation type="submission" date="2016-10" db="EMBL/GenBank/DDBJ databases">
        <authorList>
            <person name="Varghese N."/>
            <person name="Submissions S."/>
        </authorList>
    </citation>
    <scope>NUCLEOTIDE SEQUENCE [LARGE SCALE GENOMIC DNA]</scope>
    <source>
        <strain evidence="1 2">DSM 18839</strain>
    </source>
</reference>
<evidence type="ECO:0000313" key="1">
    <source>
        <dbReference type="EMBL" id="SDG62687.1"/>
    </source>
</evidence>
<evidence type="ECO:0000313" key="2">
    <source>
        <dbReference type="Proteomes" id="UP000198615"/>
    </source>
</evidence>
<gene>
    <name evidence="1" type="ORF">SAMN05660686_05062</name>
</gene>
<feature type="non-terminal residue" evidence="1">
    <location>
        <position position="1"/>
    </location>
</feature>
<dbReference type="Proteomes" id="UP000198615">
    <property type="component" value="Unassembled WGS sequence"/>
</dbReference>
<sequence>ILIGIQIADAIAAGIPNAIAAKRAVERMVAERRNPTDAEWAEINAVTDELRAKLHGDSSA</sequence>
<keyword evidence="2" id="KW-1185">Reference proteome</keyword>
<dbReference type="AlphaFoldDB" id="A0A8G2BPT6"/>
<comment type="caution">
    <text evidence="1">The sequence shown here is derived from an EMBL/GenBank/DDBJ whole genome shotgun (WGS) entry which is preliminary data.</text>
</comment>